<dbReference type="OrthoDB" id="1524444at2"/>
<dbReference type="PROSITE" id="PS51257">
    <property type="entry name" value="PROKAR_LIPOPROTEIN"/>
    <property type="match status" value="1"/>
</dbReference>
<dbReference type="AlphaFoldDB" id="A0A3N0E5J1"/>
<reference evidence="1 2" key="1">
    <citation type="submission" date="2018-10" db="EMBL/GenBank/DDBJ databases">
        <title>Sinomicrobium pectinilyticum sp. nov., a pectinase-producing bacterium isolated from alkaline and saline soil, and emended description of the genus Sinomicrobium.</title>
        <authorList>
            <person name="Cheng B."/>
            <person name="Li C."/>
            <person name="Lai Q."/>
            <person name="Du M."/>
            <person name="Shao Z."/>
            <person name="Xu P."/>
            <person name="Yang C."/>
        </authorList>
    </citation>
    <scope>NUCLEOTIDE SEQUENCE [LARGE SCALE GENOMIC DNA]</scope>
    <source>
        <strain evidence="1 2">5DNS001</strain>
    </source>
</reference>
<organism evidence="1 2">
    <name type="scientific">Sinomicrobium pectinilyticum</name>
    <dbReference type="NCBI Taxonomy" id="1084421"/>
    <lineage>
        <taxon>Bacteria</taxon>
        <taxon>Pseudomonadati</taxon>
        <taxon>Bacteroidota</taxon>
        <taxon>Flavobacteriia</taxon>
        <taxon>Flavobacteriales</taxon>
        <taxon>Flavobacteriaceae</taxon>
        <taxon>Sinomicrobium</taxon>
    </lineage>
</organism>
<keyword evidence="2" id="KW-1185">Reference proteome</keyword>
<comment type="caution">
    <text evidence="1">The sequence shown here is derived from an EMBL/GenBank/DDBJ whole genome shotgun (WGS) entry which is preliminary data.</text>
</comment>
<gene>
    <name evidence="1" type="ORF">ED312_15675</name>
</gene>
<sequence>MKKILALVLVSTLVFVSCEGDQGPPGEDGLDGLQGQVFEVEGVDFAYESEFNLYSAPFALEEYTNFDILEQDGLLIYRYGDLRDVEGNIVNGWELLPLTAYDGEGRSFQYGFSHAQLDAEVRITSEFNISDLEAGYTQDQIFRFIILPNDWAPEAGLNKNNMEEVMNSLKIDKIERLNLKN</sequence>
<dbReference type="RefSeq" id="WP_123216962.1">
    <property type="nucleotide sequence ID" value="NZ_RJTM01000107.1"/>
</dbReference>
<evidence type="ECO:0000313" key="2">
    <source>
        <dbReference type="Proteomes" id="UP000267469"/>
    </source>
</evidence>
<dbReference type="EMBL" id="RJTM01000107">
    <property type="protein sequence ID" value="RNL83101.1"/>
    <property type="molecule type" value="Genomic_DNA"/>
</dbReference>
<dbReference type="Proteomes" id="UP000267469">
    <property type="component" value="Unassembled WGS sequence"/>
</dbReference>
<name>A0A3N0E5J1_SINP1</name>
<protein>
    <recommendedName>
        <fullName evidence="3">Collagen-like protein</fullName>
    </recommendedName>
</protein>
<accession>A0A3N0E5J1</accession>
<proteinExistence type="predicted"/>
<evidence type="ECO:0008006" key="3">
    <source>
        <dbReference type="Google" id="ProtNLM"/>
    </source>
</evidence>
<evidence type="ECO:0000313" key="1">
    <source>
        <dbReference type="EMBL" id="RNL83101.1"/>
    </source>
</evidence>